<evidence type="ECO:0000256" key="4">
    <source>
        <dbReference type="ARBA" id="ARBA00022840"/>
    </source>
</evidence>
<evidence type="ECO:0000313" key="6">
    <source>
        <dbReference type="EMBL" id="MFD1181621.1"/>
    </source>
</evidence>
<dbReference type="InterPro" id="IPR017871">
    <property type="entry name" value="ABC_transporter-like_CS"/>
</dbReference>
<keyword evidence="7" id="KW-1185">Reference proteome</keyword>
<gene>
    <name evidence="6" type="ORF">ACFQ2Z_09640</name>
</gene>
<comment type="similarity">
    <text evidence="1">Belongs to the ABC transporter superfamily.</text>
</comment>
<organism evidence="6 7">
    <name type="scientific">Paenibacillus timonensis</name>
    <dbReference type="NCBI Taxonomy" id="225915"/>
    <lineage>
        <taxon>Bacteria</taxon>
        <taxon>Bacillati</taxon>
        <taxon>Bacillota</taxon>
        <taxon>Bacilli</taxon>
        <taxon>Bacillales</taxon>
        <taxon>Paenibacillaceae</taxon>
        <taxon>Paenibacillus</taxon>
    </lineage>
</organism>
<keyword evidence="2" id="KW-0813">Transport</keyword>
<sequence>MSGKVLLETNNLTKTFGTRTAVDRLSLRVEEGDIYGFLGRNGSGKTTTIRMITGLVYPDAGEVLIGGVDLRTNFKAAISQVGAIVENPVFYGYLSAYDNLCLMANLLPGITQKRVDEVLEMVGLRNRAKDKVRAYSLGMKQRLGIANALLGDPRLIILDEPTNGLDPQGMREIKEMIAQLASERGITFFISSHLLHEVEQICTKVGIVQDGRLLAEGKVASIVPPETTLEQFFFQVTNGTGGRG</sequence>
<dbReference type="PANTHER" id="PTHR43335:SF4">
    <property type="entry name" value="ABC TRANSPORTER, ATP-BINDING PROTEIN"/>
    <property type="match status" value="1"/>
</dbReference>
<dbReference type="SUPFAM" id="SSF52540">
    <property type="entry name" value="P-loop containing nucleoside triphosphate hydrolases"/>
    <property type="match status" value="1"/>
</dbReference>
<comment type="caution">
    <text evidence="6">The sequence shown here is derived from an EMBL/GenBank/DDBJ whole genome shotgun (WGS) entry which is preliminary data.</text>
</comment>
<dbReference type="CDD" id="cd03268">
    <property type="entry name" value="ABC_BcrA_bacitracin_resist"/>
    <property type="match status" value="1"/>
</dbReference>
<keyword evidence="3" id="KW-0547">Nucleotide-binding</keyword>
<dbReference type="Proteomes" id="UP001597211">
    <property type="component" value="Unassembled WGS sequence"/>
</dbReference>
<feature type="domain" description="ABC transporter" evidence="5">
    <location>
        <begin position="7"/>
        <end position="235"/>
    </location>
</feature>
<accession>A0ABW3SBI9</accession>
<evidence type="ECO:0000256" key="2">
    <source>
        <dbReference type="ARBA" id="ARBA00022448"/>
    </source>
</evidence>
<proteinExistence type="inferred from homology"/>
<dbReference type="InterPro" id="IPR003439">
    <property type="entry name" value="ABC_transporter-like_ATP-bd"/>
</dbReference>
<dbReference type="SMART" id="SM00382">
    <property type="entry name" value="AAA"/>
    <property type="match status" value="1"/>
</dbReference>
<dbReference type="PROSITE" id="PS50893">
    <property type="entry name" value="ABC_TRANSPORTER_2"/>
    <property type="match status" value="1"/>
</dbReference>
<reference evidence="7" key="1">
    <citation type="journal article" date="2019" name="Int. J. Syst. Evol. Microbiol.">
        <title>The Global Catalogue of Microorganisms (GCM) 10K type strain sequencing project: providing services to taxonomists for standard genome sequencing and annotation.</title>
        <authorList>
            <consortium name="The Broad Institute Genomics Platform"/>
            <consortium name="The Broad Institute Genome Sequencing Center for Infectious Disease"/>
            <person name="Wu L."/>
            <person name="Ma J."/>
        </authorList>
    </citation>
    <scope>NUCLEOTIDE SEQUENCE [LARGE SCALE GENOMIC DNA]</scope>
    <source>
        <strain evidence="7">CCUG 48216</strain>
    </source>
</reference>
<dbReference type="RefSeq" id="WP_240268606.1">
    <property type="nucleotide sequence ID" value="NZ_JAKSXN010000014.1"/>
</dbReference>
<dbReference type="GO" id="GO:0005524">
    <property type="term" value="F:ATP binding"/>
    <property type="evidence" value="ECO:0007669"/>
    <property type="project" value="UniProtKB-KW"/>
</dbReference>
<dbReference type="InterPro" id="IPR003593">
    <property type="entry name" value="AAA+_ATPase"/>
</dbReference>
<dbReference type="EMBL" id="JBHTKZ010000014">
    <property type="protein sequence ID" value="MFD1181621.1"/>
    <property type="molecule type" value="Genomic_DNA"/>
</dbReference>
<evidence type="ECO:0000256" key="1">
    <source>
        <dbReference type="ARBA" id="ARBA00005417"/>
    </source>
</evidence>
<evidence type="ECO:0000259" key="5">
    <source>
        <dbReference type="PROSITE" id="PS50893"/>
    </source>
</evidence>
<evidence type="ECO:0000256" key="3">
    <source>
        <dbReference type="ARBA" id="ARBA00022741"/>
    </source>
</evidence>
<keyword evidence="4 6" id="KW-0067">ATP-binding</keyword>
<dbReference type="PANTHER" id="PTHR43335">
    <property type="entry name" value="ABC TRANSPORTER, ATP-BINDING PROTEIN"/>
    <property type="match status" value="1"/>
</dbReference>
<dbReference type="PROSITE" id="PS00211">
    <property type="entry name" value="ABC_TRANSPORTER_1"/>
    <property type="match status" value="1"/>
</dbReference>
<name>A0ABW3SBI9_9BACL</name>
<dbReference type="InterPro" id="IPR027417">
    <property type="entry name" value="P-loop_NTPase"/>
</dbReference>
<protein>
    <submittedName>
        <fullName evidence="6">ABC transporter ATP-binding protein</fullName>
    </submittedName>
</protein>
<evidence type="ECO:0000313" key="7">
    <source>
        <dbReference type="Proteomes" id="UP001597211"/>
    </source>
</evidence>
<dbReference type="Pfam" id="PF00005">
    <property type="entry name" value="ABC_tran"/>
    <property type="match status" value="1"/>
</dbReference>
<dbReference type="Gene3D" id="3.40.50.300">
    <property type="entry name" value="P-loop containing nucleotide triphosphate hydrolases"/>
    <property type="match status" value="1"/>
</dbReference>